<feature type="transmembrane region" description="Helical" evidence="7">
    <location>
        <begin position="159"/>
        <end position="182"/>
    </location>
</feature>
<evidence type="ECO:0000256" key="3">
    <source>
        <dbReference type="ARBA" id="ARBA00022475"/>
    </source>
</evidence>
<evidence type="ECO:0000256" key="1">
    <source>
        <dbReference type="ARBA" id="ARBA00004651"/>
    </source>
</evidence>
<evidence type="ECO:0000259" key="9">
    <source>
        <dbReference type="PROSITE" id="PS50928"/>
    </source>
</evidence>
<dbReference type="InterPro" id="IPR050901">
    <property type="entry name" value="BP-dep_ABC_trans_perm"/>
</dbReference>
<dbReference type="PANTHER" id="PTHR32243:SF52">
    <property type="entry name" value="ABC TRANSPORTER PERMEASE PROTEIN"/>
    <property type="match status" value="1"/>
</dbReference>
<evidence type="ECO:0000313" key="10">
    <source>
        <dbReference type="EMBL" id="MDV7217506.1"/>
    </source>
</evidence>
<feature type="transmembrane region" description="Helical" evidence="7">
    <location>
        <begin position="34"/>
        <end position="58"/>
    </location>
</feature>
<evidence type="ECO:0000313" key="11">
    <source>
        <dbReference type="Proteomes" id="UP001187346"/>
    </source>
</evidence>
<dbReference type="InterPro" id="IPR000515">
    <property type="entry name" value="MetI-like"/>
</dbReference>
<accession>A0ABU4FC13</accession>
<evidence type="ECO:0000256" key="6">
    <source>
        <dbReference type="ARBA" id="ARBA00023136"/>
    </source>
</evidence>
<dbReference type="EMBL" id="JAWMAJ010000046">
    <property type="protein sequence ID" value="MDV7217506.1"/>
    <property type="molecule type" value="Genomic_DNA"/>
</dbReference>
<dbReference type="Proteomes" id="UP001187346">
    <property type="component" value="Unassembled WGS sequence"/>
</dbReference>
<feature type="transmembrane region" description="Helical" evidence="7">
    <location>
        <begin position="262"/>
        <end position="284"/>
    </location>
</feature>
<dbReference type="PANTHER" id="PTHR32243">
    <property type="entry name" value="MALTOSE TRANSPORT SYSTEM PERMEASE-RELATED"/>
    <property type="match status" value="1"/>
</dbReference>
<feature type="region of interest" description="Disordered" evidence="8">
    <location>
        <begin position="1"/>
        <end position="31"/>
    </location>
</feature>
<feature type="compositionally biased region" description="Basic and acidic residues" evidence="8">
    <location>
        <begin position="8"/>
        <end position="20"/>
    </location>
</feature>
<keyword evidence="2 7" id="KW-0813">Transport</keyword>
<dbReference type="InterPro" id="IPR035906">
    <property type="entry name" value="MetI-like_sf"/>
</dbReference>
<feature type="transmembrane region" description="Helical" evidence="7">
    <location>
        <begin position="132"/>
        <end position="153"/>
    </location>
</feature>
<dbReference type="RefSeq" id="WP_266880050.1">
    <property type="nucleotide sequence ID" value="NZ_JAPEMW010000003.1"/>
</dbReference>
<feature type="transmembrane region" description="Helical" evidence="7">
    <location>
        <begin position="211"/>
        <end position="232"/>
    </location>
</feature>
<evidence type="ECO:0000256" key="5">
    <source>
        <dbReference type="ARBA" id="ARBA00022989"/>
    </source>
</evidence>
<dbReference type="PROSITE" id="PS50928">
    <property type="entry name" value="ABC_TM1"/>
    <property type="match status" value="1"/>
</dbReference>
<comment type="subcellular location">
    <subcellularLocation>
        <location evidence="1 7">Cell membrane</location>
        <topology evidence="1 7">Multi-pass membrane protein</topology>
    </subcellularLocation>
</comment>
<keyword evidence="3" id="KW-1003">Cell membrane</keyword>
<keyword evidence="6 7" id="KW-0472">Membrane</keyword>
<protein>
    <submittedName>
        <fullName evidence="10">Carbohydrate ABC transporter permease</fullName>
    </submittedName>
</protein>
<dbReference type="Gene3D" id="1.10.3720.10">
    <property type="entry name" value="MetI-like"/>
    <property type="match status" value="1"/>
</dbReference>
<proteinExistence type="inferred from homology"/>
<reference evidence="10 11" key="1">
    <citation type="submission" date="2023-10" db="EMBL/GenBank/DDBJ databases">
        <title>Characterization of rhizosphere-enriched actinobacteria from wheat plants lab-grown on chernevaya soil.</title>
        <authorList>
            <person name="Tikhonova E.N."/>
            <person name="Konopkin A."/>
            <person name="Kravchenko I.K."/>
        </authorList>
    </citation>
    <scope>NUCLEOTIDE SEQUENCE [LARGE SCALE GENOMIC DNA]</scope>
    <source>
        <strain evidence="10 11">RR29</strain>
    </source>
</reference>
<organism evidence="10 11">
    <name type="scientific">Streptomyces prunicolor</name>
    <dbReference type="NCBI Taxonomy" id="67348"/>
    <lineage>
        <taxon>Bacteria</taxon>
        <taxon>Bacillati</taxon>
        <taxon>Actinomycetota</taxon>
        <taxon>Actinomycetes</taxon>
        <taxon>Kitasatosporales</taxon>
        <taxon>Streptomycetaceae</taxon>
        <taxon>Streptomyces</taxon>
    </lineage>
</organism>
<sequence length="298" mass="32776">MTATALHPSEKKPASPEPRSRPRGRRRRPANDKASWPVAVLGWLGSLVLFSPIAYMLLKSFQTETDAASPSPKLLFHPTLEHYRSTFQAGFWAYAGNSIVVAVVSTVLVLLLATPAAYALSVRPVRKTQDVLFFFISTKMMPVAAGIIPIYVVAQHLHLLNTVVVLLILHLGMNLPLAVWMIRSFLQEVPGEILEAAAMDGAGRIRIMRSIVLPLVRPGLWSTALLCCVFSWNEYFYAVNLTTTTSTLPLFMQKFLSFGELYTAQVAAVATVVSIPVVVLGWVCQRSLVRGLLFGAVK</sequence>
<comment type="caution">
    <text evidence="10">The sequence shown here is derived from an EMBL/GenBank/DDBJ whole genome shotgun (WGS) entry which is preliminary data.</text>
</comment>
<comment type="similarity">
    <text evidence="7">Belongs to the binding-protein-dependent transport system permease family.</text>
</comment>
<keyword evidence="11" id="KW-1185">Reference proteome</keyword>
<keyword evidence="4 7" id="KW-0812">Transmembrane</keyword>
<dbReference type="Pfam" id="PF00528">
    <property type="entry name" value="BPD_transp_1"/>
    <property type="match status" value="1"/>
</dbReference>
<evidence type="ECO:0000256" key="8">
    <source>
        <dbReference type="SAM" id="MobiDB-lite"/>
    </source>
</evidence>
<name>A0ABU4FC13_9ACTN</name>
<evidence type="ECO:0000256" key="2">
    <source>
        <dbReference type="ARBA" id="ARBA00022448"/>
    </source>
</evidence>
<evidence type="ECO:0000256" key="7">
    <source>
        <dbReference type="RuleBase" id="RU363032"/>
    </source>
</evidence>
<feature type="domain" description="ABC transmembrane type-1" evidence="9">
    <location>
        <begin position="95"/>
        <end position="284"/>
    </location>
</feature>
<feature type="transmembrane region" description="Helical" evidence="7">
    <location>
        <begin position="91"/>
        <end position="120"/>
    </location>
</feature>
<dbReference type="CDD" id="cd06261">
    <property type="entry name" value="TM_PBP2"/>
    <property type="match status" value="1"/>
</dbReference>
<gene>
    <name evidence="10" type="ORF">R5A26_16260</name>
</gene>
<dbReference type="SUPFAM" id="SSF161098">
    <property type="entry name" value="MetI-like"/>
    <property type="match status" value="1"/>
</dbReference>
<keyword evidence="5 7" id="KW-1133">Transmembrane helix</keyword>
<evidence type="ECO:0000256" key="4">
    <source>
        <dbReference type="ARBA" id="ARBA00022692"/>
    </source>
</evidence>